<feature type="domain" description="GRIP" evidence="8">
    <location>
        <begin position="401"/>
        <end position="450"/>
    </location>
</feature>
<comment type="subcellular location">
    <subcellularLocation>
        <location evidence="2">Cytoplasm</location>
    </subcellularLocation>
    <subcellularLocation>
        <location evidence="1">Endomembrane system</location>
        <topology evidence="1">Peripheral membrane protein</topology>
    </subcellularLocation>
</comment>
<dbReference type="Proteomes" id="UP000789706">
    <property type="component" value="Unassembled WGS sequence"/>
</dbReference>
<dbReference type="Gene3D" id="1.10.220.60">
    <property type="entry name" value="GRIP domain"/>
    <property type="match status" value="1"/>
</dbReference>
<feature type="compositionally biased region" description="Basic and acidic residues" evidence="7">
    <location>
        <begin position="234"/>
        <end position="247"/>
    </location>
</feature>
<evidence type="ECO:0000256" key="3">
    <source>
        <dbReference type="ARBA" id="ARBA00022490"/>
    </source>
</evidence>
<keyword evidence="10" id="KW-1185">Reference proteome</keyword>
<dbReference type="Pfam" id="PF01465">
    <property type="entry name" value="GRIP"/>
    <property type="match status" value="1"/>
</dbReference>
<feature type="coiled-coil region" evidence="6">
    <location>
        <begin position="338"/>
        <end position="403"/>
    </location>
</feature>
<dbReference type="EMBL" id="CAJVPK010000953">
    <property type="protein sequence ID" value="CAG8561778.1"/>
    <property type="molecule type" value="Genomic_DNA"/>
</dbReference>
<dbReference type="OrthoDB" id="1926336at2759"/>
<evidence type="ECO:0000259" key="8">
    <source>
        <dbReference type="PROSITE" id="PS50913"/>
    </source>
</evidence>
<feature type="compositionally biased region" description="Low complexity" evidence="7">
    <location>
        <begin position="323"/>
        <end position="336"/>
    </location>
</feature>
<feature type="region of interest" description="Disordered" evidence="7">
    <location>
        <begin position="234"/>
        <end position="254"/>
    </location>
</feature>
<organism evidence="9 10">
    <name type="scientific">Diversispora eburnea</name>
    <dbReference type="NCBI Taxonomy" id="1213867"/>
    <lineage>
        <taxon>Eukaryota</taxon>
        <taxon>Fungi</taxon>
        <taxon>Fungi incertae sedis</taxon>
        <taxon>Mucoromycota</taxon>
        <taxon>Glomeromycotina</taxon>
        <taxon>Glomeromycetes</taxon>
        <taxon>Diversisporales</taxon>
        <taxon>Diversisporaceae</taxon>
        <taxon>Diversispora</taxon>
    </lineage>
</organism>
<dbReference type="PANTHER" id="PTHR23157:SF25">
    <property type="entry name" value="GRIP AND COILED-COIL DOMAIN-CONTAINING PROTEIN 1"/>
    <property type="match status" value="1"/>
</dbReference>
<evidence type="ECO:0000256" key="6">
    <source>
        <dbReference type="SAM" id="Coils"/>
    </source>
</evidence>
<dbReference type="InterPro" id="IPR000237">
    <property type="entry name" value="GRIP_dom"/>
</dbReference>
<reference evidence="9" key="1">
    <citation type="submission" date="2021-06" db="EMBL/GenBank/DDBJ databases">
        <authorList>
            <person name="Kallberg Y."/>
            <person name="Tangrot J."/>
            <person name="Rosling A."/>
        </authorList>
    </citation>
    <scope>NUCLEOTIDE SEQUENCE</scope>
    <source>
        <strain evidence="9">AZ414A</strain>
    </source>
</reference>
<keyword evidence="4 6" id="KW-0175">Coiled coil</keyword>
<evidence type="ECO:0000256" key="7">
    <source>
        <dbReference type="SAM" id="MobiDB-lite"/>
    </source>
</evidence>
<evidence type="ECO:0000256" key="5">
    <source>
        <dbReference type="ARBA" id="ARBA00023136"/>
    </source>
</evidence>
<evidence type="ECO:0000313" key="9">
    <source>
        <dbReference type="EMBL" id="CAG8561778.1"/>
    </source>
</evidence>
<keyword evidence="3" id="KW-0963">Cytoplasm</keyword>
<evidence type="ECO:0000256" key="2">
    <source>
        <dbReference type="ARBA" id="ARBA00004496"/>
    </source>
</evidence>
<protein>
    <submittedName>
        <fullName evidence="9">5236_t:CDS:1</fullName>
    </submittedName>
</protein>
<feature type="coiled-coil region" evidence="6">
    <location>
        <begin position="10"/>
        <end position="159"/>
    </location>
</feature>
<accession>A0A9N9BD87</accession>
<keyword evidence="5" id="KW-0472">Membrane</keyword>
<dbReference type="PANTHER" id="PTHR23157">
    <property type="entry name" value="GRIP AND COILED-COIL DOMAIN-CONTAINING PROTEIN 1"/>
    <property type="match status" value="1"/>
</dbReference>
<evidence type="ECO:0000256" key="4">
    <source>
        <dbReference type="ARBA" id="ARBA00023054"/>
    </source>
</evidence>
<feature type="region of interest" description="Disordered" evidence="7">
    <location>
        <begin position="298"/>
        <end position="338"/>
    </location>
</feature>
<proteinExistence type="predicted"/>
<name>A0A9N9BD87_9GLOM</name>
<gene>
    <name evidence="9" type="ORF">DEBURN_LOCUS7626</name>
</gene>
<feature type="non-terminal residue" evidence="9">
    <location>
        <position position="1"/>
    </location>
</feature>
<dbReference type="SMART" id="SM00755">
    <property type="entry name" value="Grip"/>
    <property type="match status" value="1"/>
</dbReference>
<comment type="caution">
    <text evidence="9">The sequence shown here is derived from an EMBL/GenBank/DDBJ whole genome shotgun (WGS) entry which is preliminary data.</text>
</comment>
<dbReference type="PROSITE" id="PS50913">
    <property type="entry name" value="GRIP"/>
    <property type="match status" value="1"/>
</dbReference>
<evidence type="ECO:0000256" key="1">
    <source>
        <dbReference type="ARBA" id="ARBA00004184"/>
    </source>
</evidence>
<evidence type="ECO:0000313" key="10">
    <source>
        <dbReference type="Proteomes" id="UP000789706"/>
    </source>
</evidence>
<sequence>PTGNNSRIRLDDIESRNFILEEEVKDLRIQLSSKQNELNKTLELTKLENNEKMKKLKGIFNDVNKKLTELRQTVVTKDSEIEELKKTMENLKEKDEKSKSSVDEKSIEKLTTELHSQASTYNAQIEQLESKLRQTTQQNTSLKSEFQQYKARAHSLLEQKNLSINNNIIDIDSVAELNYSQEKIRVLERDLKQSLKRNGQLEKEFGKSQQVLKENVKVIRTLQENYQSLLEENEKLKKSQRETEEQYKSNVNDFNDRFNKSTELIQKSLKQKQEENDQLQSILENRIITTITTTNITTNTTNINSTGKIQSMRNHHVRRESSRSSSPSSPHSRPNSIYNSLSDLLADTEERASTLSDKEQDYALKLQHMAEMLNESEVHVQRLMEQEKILKEEIRKLDRLEKRQDLNIEYLKNVVLKFFETDSTEREHLIPVISTVLQLSPEETLSLKDNSISNFVVDDLNLLLSYQKLSHSYETEEDID</sequence>
<dbReference type="AlphaFoldDB" id="A0A9N9BD87"/>
<dbReference type="InterPro" id="IPR051952">
    <property type="entry name" value="Golgi-autophagy_related"/>
</dbReference>
<dbReference type="GO" id="GO:0005794">
    <property type="term" value="C:Golgi apparatus"/>
    <property type="evidence" value="ECO:0007669"/>
    <property type="project" value="TreeGrafter"/>
</dbReference>